<dbReference type="InterPro" id="IPR015797">
    <property type="entry name" value="NUDIX_hydrolase-like_dom_sf"/>
</dbReference>
<evidence type="ECO:0000256" key="1">
    <source>
        <dbReference type="ARBA" id="ARBA00001946"/>
    </source>
</evidence>
<dbReference type="Proteomes" id="UP001555826">
    <property type="component" value="Unassembled WGS sequence"/>
</dbReference>
<dbReference type="PANTHER" id="PTHR43046:SF2">
    <property type="entry name" value="8-OXO-DGTP DIPHOSPHATASE-RELATED"/>
    <property type="match status" value="1"/>
</dbReference>
<dbReference type="PROSITE" id="PS51462">
    <property type="entry name" value="NUDIX"/>
    <property type="match status" value="1"/>
</dbReference>
<dbReference type="SUPFAM" id="SSF55811">
    <property type="entry name" value="Nudix"/>
    <property type="match status" value="1"/>
</dbReference>
<gene>
    <name evidence="4" type="ORF">AB1207_21995</name>
</gene>
<dbReference type="CDD" id="cd18882">
    <property type="entry name" value="NUDIX_Hydrolase"/>
    <property type="match status" value="1"/>
</dbReference>
<reference evidence="4 5" key="1">
    <citation type="submission" date="2024-07" db="EMBL/GenBank/DDBJ databases">
        <authorList>
            <person name="Thanompreechachai J."/>
            <person name="Duangmal K."/>
        </authorList>
    </citation>
    <scope>NUCLEOTIDE SEQUENCE [LARGE SCALE GENOMIC DNA]</scope>
    <source>
        <strain evidence="4 5">KCTC 19886</strain>
    </source>
</reference>
<name>A0ABV3PCR2_9ACTN</name>
<accession>A0ABV3PCR2</accession>
<comment type="cofactor">
    <cofactor evidence="1">
        <name>Mg(2+)</name>
        <dbReference type="ChEBI" id="CHEBI:18420"/>
    </cofactor>
</comment>
<dbReference type="InterPro" id="IPR000086">
    <property type="entry name" value="NUDIX_hydrolase_dom"/>
</dbReference>
<feature type="domain" description="Nudix hydrolase" evidence="3">
    <location>
        <begin position="6"/>
        <end position="134"/>
    </location>
</feature>
<dbReference type="RefSeq" id="WP_367640749.1">
    <property type="nucleotide sequence ID" value="NZ_JBFNQN010000017.1"/>
</dbReference>
<dbReference type="Pfam" id="PF00293">
    <property type="entry name" value="NUDIX"/>
    <property type="match status" value="1"/>
</dbReference>
<evidence type="ECO:0000256" key="2">
    <source>
        <dbReference type="ARBA" id="ARBA00022801"/>
    </source>
</evidence>
<evidence type="ECO:0000259" key="3">
    <source>
        <dbReference type="PROSITE" id="PS51462"/>
    </source>
</evidence>
<sequence>MNDPAPEAAGVQVILLDPQDRVLLQLRDDTPGIPYPGTWCLPGGHLEEDEDPVAAAVRELREEMSLEIASSALHHVVSVRRHYGVEHTYWTHLDVEAERLPLTEGQSVRFHALAQVRLLRLGYEDNAVLEEFFARRGRT</sequence>
<proteinExistence type="predicted"/>
<organism evidence="4 5">
    <name type="scientific">Kineococcus endophyticus</name>
    <dbReference type="NCBI Taxonomy" id="1181883"/>
    <lineage>
        <taxon>Bacteria</taxon>
        <taxon>Bacillati</taxon>
        <taxon>Actinomycetota</taxon>
        <taxon>Actinomycetes</taxon>
        <taxon>Kineosporiales</taxon>
        <taxon>Kineosporiaceae</taxon>
        <taxon>Kineococcus</taxon>
    </lineage>
</organism>
<dbReference type="Gene3D" id="3.90.79.10">
    <property type="entry name" value="Nucleoside Triphosphate Pyrophosphohydrolase"/>
    <property type="match status" value="1"/>
</dbReference>
<evidence type="ECO:0000313" key="5">
    <source>
        <dbReference type="Proteomes" id="UP001555826"/>
    </source>
</evidence>
<comment type="caution">
    <text evidence="4">The sequence shown here is derived from an EMBL/GenBank/DDBJ whole genome shotgun (WGS) entry which is preliminary data.</text>
</comment>
<protein>
    <submittedName>
        <fullName evidence="4">NUDIX domain-containing protein</fullName>
    </submittedName>
</protein>
<dbReference type="PANTHER" id="PTHR43046">
    <property type="entry name" value="GDP-MANNOSE MANNOSYL HYDROLASE"/>
    <property type="match status" value="1"/>
</dbReference>
<keyword evidence="5" id="KW-1185">Reference proteome</keyword>
<keyword evidence="2" id="KW-0378">Hydrolase</keyword>
<evidence type="ECO:0000313" key="4">
    <source>
        <dbReference type="EMBL" id="MEW9267426.1"/>
    </source>
</evidence>
<dbReference type="EMBL" id="JBFNQN010000017">
    <property type="protein sequence ID" value="MEW9267426.1"/>
    <property type="molecule type" value="Genomic_DNA"/>
</dbReference>